<evidence type="ECO:0000313" key="3">
    <source>
        <dbReference type="Proteomes" id="UP000245627"/>
    </source>
</evidence>
<dbReference type="Proteomes" id="UP000245627">
    <property type="component" value="Unassembled WGS sequence"/>
</dbReference>
<proteinExistence type="predicted"/>
<dbReference type="SUPFAM" id="SSF51306">
    <property type="entry name" value="LexA/Signal peptidase"/>
    <property type="match status" value="1"/>
</dbReference>
<dbReference type="RefSeq" id="WP_116774116.1">
    <property type="nucleotide sequence ID" value="NZ_QDKG01000001.1"/>
</dbReference>
<dbReference type="InterPro" id="IPR015927">
    <property type="entry name" value="Peptidase_S24_S26A/B/C"/>
</dbReference>
<name>A0A2T8HLC4_9SPHI</name>
<sequence>MFKNLRVAIREKYTEDQAAAEALGMDKGNFSNFFKKTPEQIQKLRGGTIKKFEQAFPEYNIDWLFDRSPIKYKSEIGDFPFQELPKSSKSSNTKSIGFLSDDELQMFDEEGNTKFYEISQGVYRMKVPLIAETAKAGYLSGFADAEYLEDQEYIVTTVSKFHKGSYRAFRVVGDSMDVDKRTTFVHGDIIIGREIRKDLWKSRFHTHKYPFYAFVTINDGIIFKELIDHDVENGVVTLHSLNEDRKNYPDFKMQLEDVAYIYNIVKREVEI</sequence>
<dbReference type="EMBL" id="QDKG01000001">
    <property type="protein sequence ID" value="PVH26251.1"/>
    <property type="molecule type" value="Genomic_DNA"/>
</dbReference>
<dbReference type="InterPro" id="IPR036286">
    <property type="entry name" value="LexA/Signal_pep-like_sf"/>
</dbReference>
<protein>
    <recommendedName>
        <fullName evidence="1">Peptidase S24/S26A/S26B/S26C domain-containing protein</fullName>
    </recommendedName>
</protein>
<organism evidence="2 3">
    <name type="scientific">Sphingobacterium corticibacter</name>
    <dbReference type="NCBI Taxonomy" id="2171749"/>
    <lineage>
        <taxon>Bacteria</taxon>
        <taxon>Pseudomonadati</taxon>
        <taxon>Bacteroidota</taxon>
        <taxon>Sphingobacteriia</taxon>
        <taxon>Sphingobacteriales</taxon>
        <taxon>Sphingobacteriaceae</taxon>
        <taxon>Sphingobacterium</taxon>
    </lineage>
</organism>
<accession>A0A2T8HLC4</accession>
<dbReference type="AlphaFoldDB" id="A0A2T8HLC4"/>
<comment type="caution">
    <text evidence="2">The sequence shown here is derived from an EMBL/GenBank/DDBJ whole genome shotgun (WGS) entry which is preliminary data.</text>
</comment>
<keyword evidence="3" id="KW-1185">Reference proteome</keyword>
<evidence type="ECO:0000259" key="1">
    <source>
        <dbReference type="Pfam" id="PF00717"/>
    </source>
</evidence>
<reference evidence="2 3" key="1">
    <citation type="submission" date="2018-04" db="EMBL/GenBank/DDBJ databases">
        <title>Sphingobacterium cortibacter sp. nov.</title>
        <authorList>
            <person name="Li Y."/>
        </authorList>
    </citation>
    <scope>NUCLEOTIDE SEQUENCE [LARGE SCALE GENOMIC DNA]</scope>
    <source>
        <strain evidence="2 3">2c-3</strain>
    </source>
</reference>
<dbReference type="Pfam" id="PF00717">
    <property type="entry name" value="Peptidase_S24"/>
    <property type="match status" value="1"/>
</dbReference>
<dbReference type="Gene3D" id="2.10.109.10">
    <property type="entry name" value="Umud Fragment, subunit A"/>
    <property type="match status" value="1"/>
</dbReference>
<gene>
    <name evidence="2" type="ORF">DC487_01100</name>
</gene>
<evidence type="ECO:0000313" key="2">
    <source>
        <dbReference type="EMBL" id="PVH26251.1"/>
    </source>
</evidence>
<dbReference type="OrthoDB" id="3831186at2"/>
<feature type="domain" description="Peptidase S24/S26A/S26B/S26C" evidence="1">
    <location>
        <begin position="128"/>
        <end position="257"/>
    </location>
</feature>